<dbReference type="EMBL" id="CP157962">
    <property type="protein sequence ID" value="XBT97255.1"/>
    <property type="molecule type" value="Genomic_DNA"/>
</dbReference>
<organism evidence="3">
    <name type="scientific">Rhizobium sp. ZPR3</name>
    <dbReference type="NCBI Taxonomy" id="3158967"/>
    <lineage>
        <taxon>Bacteria</taxon>
        <taxon>Pseudomonadati</taxon>
        <taxon>Pseudomonadota</taxon>
        <taxon>Alphaproteobacteria</taxon>
        <taxon>Hyphomicrobiales</taxon>
        <taxon>Rhizobiaceae</taxon>
        <taxon>Rhizobium/Agrobacterium group</taxon>
        <taxon>Rhizobium</taxon>
    </lineage>
</organism>
<proteinExistence type="inferred from homology"/>
<dbReference type="AlphaFoldDB" id="A0AAU7S4J6"/>
<dbReference type="RefSeq" id="WP_349962267.1">
    <property type="nucleotide sequence ID" value="NZ_CP157962.1"/>
</dbReference>
<keyword evidence="3" id="KW-0614">Plasmid</keyword>
<dbReference type="PANTHER" id="PTHR15108">
    <property type="entry name" value="N-ACYLGLUCOSAMINE-2-EPIMERASE"/>
    <property type="match status" value="1"/>
</dbReference>
<geneLocation type="plasmid" evidence="3">
    <name>unnamed2</name>
</geneLocation>
<name>A0AAU7S4J6_9HYPH</name>
<dbReference type="GO" id="GO:0005975">
    <property type="term" value="P:carbohydrate metabolic process"/>
    <property type="evidence" value="ECO:0007669"/>
    <property type="project" value="InterPro"/>
</dbReference>
<dbReference type="GO" id="GO:0016853">
    <property type="term" value="F:isomerase activity"/>
    <property type="evidence" value="ECO:0007669"/>
    <property type="project" value="UniProtKB-KW"/>
</dbReference>
<gene>
    <name evidence="3" type="ORF">ABM479_28660</name>
</gene>
<accession>A0AAU7S4J6</accession>
<protein>
    <submittedName>
        <fullName evidence="3">AGE family epimerase/isomerase</fullName>
    </submittedName>
</protein>
<sequence length="390" mass="43152">MSSTNQTAMKNYASLLHFKSYFIEIVLPTWISSAFDDATGQFMEGLQIDGSADPSGIVRTRTAARVIYVFAHASALGVAPQGSLQKAERAFANLSATSRIGSQKQGFPRSISYTTGAVVDSERDLYDHACVLLALTWLAQATGKATYRNQIDDTITAMDAMLTAPHGGWAEDSLGSIPRRQNPHMHCFESFLALAEAYAAPAHIARASELYGLFRSRFFDEATNTLREYFGPAWEIGDIYGSERIEPGHMAEWVWLIGRYVKWSGRDLSSLTAKILDNTLSVGRHAGTPFLIDETSVDGIPTKQSRRLWPQAELIKAYITQARLTGNSDYLERAEQLTAALLETYLAHTPRGTWRDCFDLSGRSIATSIPASSLYHLWTVVSELIHLDGR</sequence>
<dbReference type="Gene3D" id="1.50.10.10">
    <property type="match status" value="1"/>
</dbReference>
<evidence type="ECO:0000256" key="1">
    <source>
        <dbReference type="ARBA" id="ARBA00008558"/>
    </source>
</evidence>
<evidence type="ECO:0000256" key="2">
    <source>
        <dbReference type="ARBA" id="ARBA00023235"/>
    </source>
</evidence>
<dbReference type="SUPFAM" id="SSF48208">
    <property type="entry name" value="Six-hairpin glycosidases"/>
    <property type="match status" value="1"/>
</dbReference>
<dbReference type="InterPro" id="IPR012341">
    <property type="entry name" value="6hp_glycosidase-like_sf"/>
</dbReference>
<comment type="similarity">
    <text evidence="1">Belongs to the N-acylglucosamine 2-epimerase family.</text>
</comment>
<reference evidence="3" key="1">
    <citation type="submission" date="2024-06" db="EMBL/GenBank/DDBJ databases">
        <authorList>
            <person name="Li T."/>
            <person name="Gao R."/>
        </authorList>
    </citation>
    <scope>NUCLEOTIDE SEQUENCE</scope>
    <source>
        <strain evidence="3">ZPR3</strain>
        <plasmid evidence="3">unnamed2</plasmid>
    </source>
</reference>
<evidence type="ECO:0000313" key="3">
    <source>
        <dbReference type="EMBL" id="XBT97255.1"/>
    </source>
</evidence>
<keyword evidence="2" id="KW-0413">Isomerase</keyword>
<dbReference type="InterPro" id="IPR010819">
    <property type="entry name" value="AGE/CE"/>
</dbReference>
<dbReference type="InterPro" id="IPR008928">
    <property type="entry name" value="6-hairpin_glycosidase_sf"/>
</dbReference>
<dbReference type="Pfam" id="PF07221">
    <property type="entry name" value="GlcNAc_2-epim"/>
    <property type="match status" value="1"/>
</dbReference>